<accession>A0A6L2Q1V8</accession>
<dbReference type="InterPro" id="IPR000048">
    <property type="entry name" value="IQ_motif_EF-hand-BS"/>
</dbReference>
<dbReference type="SMART" id="SM00015">
    <property type="entry name" value="IQ"/>
    <property type="match status" value="2"/>
</dbReference>
<evidence type="ECO:0008006" key="15">
    <source>
        <dbReference type="Google" id="ProtNLM"/>
    </source>
</evidence>
<evidence type="ECO:0000256" key="10">
    <source>
        <dbReference type="PROSITE-ProRule" id="PRU00782"/>
    </source>
</evidence>
<dbReference type="PROSITE" id="PS51456">
    <property type="entry name" value="MYOSIN_MOTOR"/>
    <property type="match status" value="1"/>
</dbReference>
<evidence type="ECO:0000256" key="8">
    <source>
        <dbReference type="ARBA" id="ARBA00023175"/>
    </source>
</evidence>
<organism evidence="13 14">
    <name type="scientific">Coptotermes formosanus</name>
    <name type="common">Formosan subterranean termite</name>
    <dbReference type="NCBI Taxonomy" id="36987"/>
    <lineage>
        <taxon>Eukaryota</taxon>
        <taxon>Metazoa</taxon>
        <taxon>Ecdysozoa</taxon>
        <taxon>Arthropoda</taxon>
        <taxon>Hexapoda</taxon>
        <taxon>Insecta</taxon>
        <taxon>Pterygota</taxon>
        <taxon>Neoptera</taxon>
        <taxon>Polyneoptera</taxon>
        <taxon>Dictyoptera</taxon>
        <taxon>Blattodea</taxon>
        <taxon>Blattoidea</taxon>
        <taxon>Termitoidae</taxon>
        <taxon>Rhinotermitidae</taxon>
        <taxon>Coptotermes</taxon>
    </lineage>
</organism>
<comment type="caution">
    <text evidence="13">The sequence shown here is derived from an EMBL/GenBank/DDBJ whole genome shotgun (WGS) entry which is preliminary data.</text>
</comment>
<feature type="binding site" evidence="10">
    <location>
        <begin position="187"/>
        <end position="194"/>
    </location>
    <ligand>
        <name>ATP</name>
        <dbReference type="ChEBI" id="CHEBI:30616"/>
    </ligand>
</feature>
<evidence type="ECO:0000256" key="9">
    <source>
        <dbReference type="ARBA" id="ARBA00023203"/>
    </source>
</evidence>
<evidence type="ECO:0000256" key="2">
    <source>
        <dbReference type="ARBA" id="ARBA00008314"/>
    </source>
</evidence>
<gene>
    <name evidence="13" type="ORF">Cfor_04416</name>
</gene>
<feature type="domain" description="TH1" evidence="12">
    <location>
        <begin position="926"/>
        <end position="1106"/>
    </location>
</feature>
<dbReference type="GO" id="GO:0005902">
    <property type="term" value="C:microvillus"/>
    <property type="evidence" value="ECO:0007669"/>
    <property type="project" value="TreeGrafter"/>
</dbReference>
<dbReference type="PANTHER" id="PTHR13140">
    <property type="entry name" value="MYOSIN"/>
    <property type="match status" value="1"/>
</dbReference>
<dbReference type="Gene3D" id="1.20.120.720">
    <property type="entry name" value="Myosin VI head, motor domain, U50 subdomain"/>
    <property type="match status" value="1"/>
</dbReference>
<dbReference type="PANTHER" id="PTHR13140:SF679">
    <property type="entry name" value="UNCONVENTIONAL MYOSIN IC"/>
    <property type="match status" value="1"/>
</dbReference>
<dbReference type="PROSITE" id="PS51757">
    <property type="entry name" value="TH1"/>
    <property type="match status" value="1"/>
</dbReference>
<dbReference type="GO" id="GO:0030048">
    <property type="term" value="P:actin filament-based movement"/>
    <property type="evidence" value="ECO:0007669"/>
    <property type="project" value="TreeGrafter"/>
</dbReference>
<dbReference type="PROSITE" id="PS50096">
    <property type="entry name" value="IQ"/>
    <property type="match status" value="1"/>
</dbReference>
<dbReference type="Gene3D" id="1.20.5.190">
    <property type="match status" value="1"/>
</dbReference>
<evidence type="ECO:0000259" key="11">
    <source>
        <dbReference type="PROSITE" id="PS51456"/>
    </source>
</evidence>
<name>A0A6L2Q1V8_COPFO</name>
<dbReference type="Gene3D" id="3.40.850.10">
    <property type="entry name" value="Kinesin motor domain"/>
    <property type="match status" value="1"/>
</dbReference>
<feature type="region of interest" description="Actin-binding" evidence="10">
    <location>
        <begin position="649"/>
        <end position="671"/>
    </location>
</feature>
<comment type="subcellular location">
    <subcellularLocation>
        <location evidence="1">Cell membrane</location>
        <topology evidence="1">Peripheral membrane protein</topology>
        <orientation evidence="1">Cytoplasmic side</orientation>
    </subcellularLocation>
</comment>
<dbReference type="Proteomes" id="UP000502823">
    <property type="component" value="Unassembled WGS sequence"/>
</dbReference>
<dbReference type="GO" id="GO:0007015">
    <property type="term" value="P:actin filament organization"/>
    <property type="evidence" value="ECO:0007669"/>
    <property type="project" value="TreeGrafter"/>
</dbReference>
<dbReference type="InterPro" id="IPR036961">
    <property type="entry name" value="Kinesin_motor_dom_sf"/>
</dbReference>
<reference evidence="14" key="1">
    <citation type="submission" date="2020-01" db="EMBL/GenBank/DDBJ databases">
        <title>Draft genome sequence of the Termite Coptotermes fromosanus.</title>
        <authorList>
            <person name="Itakura S."/>
            <person name="Yosikawa Y."/>
            <person name="Umezawa K."/>
        </authorList>
    </citation>
    <scope>NUCLEOTIDE SEQUENCE [LARGE SCALE GENOMIC DNA]</scope>
</reference>
<dbReference type="CDD" id="cd01378">
    <property type="entry name" value="MYSc_Myo1"/>
    <property type="match status" value="1"/>
</dbReference>
<dbReference type="GO" id="GO:0000146">
    <property type="term" value="F:microfilament motor activity"/>
    <property type="evidence" value="ECO:0007669"/>
    <property type="project" value="TreeGrafter"/>
</dbReference>
<keyword evidence="14" id="KW-1185">Reference proteome</keyword>
<keyword evidence="8 10" id="KW-0505">Motor protein</keyword>
<dbReference type="GO" id="GO:0005524">
    <property type="term" value="F:ATP binding"/>
    <property type="evidence" value="ECO:0007669"/>
    <property type="project" value="UniProtKB-UniRule"/>
</dbReference>
<evidence type="ECO:0000259" key="12">
    <source>
        <dbReference type="PROSITE" id="PS51757"/>
    </source>
</evidence>
<evidence type="ECO:0000313" key="14">
    <source>
        <dbReference type="Proteomes" id="UP000502823"/>
    </source>
</evidence>
<dbReference type="InterPro" id="IPR027417">
    <property type="entry name" value="P-loop_NTPase"/>
</dbReference>
<protein>
    <recommendedName>
        <fullName evidence="15">Myosin motor domain-containing protein</fullName>
    </recommendedName>
</protein>
<dbReference type="GO" id="GO:0048803">
    <property type="term" value="P:imaginal disc-derived male genitalia morphogenesis"/>
    <property type="evidence" value="ECO:0007669"/>
    <property type="project" value="UniProtKB-ARBA"/>
</dbReference>
<dbReference type="InterPro" id="IPR010926">
    <property type="entry name" value="Myosin_TH1"/>
</dbReference>
<dbReference type="FunFam" id="1.20.58.530:FF:000004">
    <property type="entry name" value="Unconventional myosin ID"/>
    <property type="match status" value="1"/>
</dbReference>
<dbReference type="InterPro" id="IPR001609">
    <property type="entry name" value="Myosin_head_motor_dom-like"/>
</dbReference>
<dbReference type="SMART" id="SM00242">
    <property type="entry name" value="MYSc"/>
    <property type="match status" value="1"/>
</dbReference>
<keyword evidence="9 10" id="KW-0009">Actin-binding</keyword>
<dbReference type="EMBL" id="BLKM01006290">
    <property type="protein sequence ID" value="GFG36788.1"/>
    <property type="molecule type" value="Genomic_DNA"/>
</dbReference>
<evidence type="ECO:0000256" key="5">
    <source>
        <dbReference type="ARBA" id="ARBA00022840"/>
    </source>
</evidence>
<dbReference type="Gene3D" id="6.20.240.20">
    <property type="match status" value="1"/>
</dbReference>
<dbReference type="GO" id="GO:0005938">
    <property type="term" value="C:cell cortex"/>
    <property type="evidence" value="ECO:0007669"/>
    <property type="project" value="UniProtKB-ARBA"/>
</dbReference>
<dbReference type="Gene3D" id="1.10.10.820">
    <property type="match status" value="1"/>
</dbReference>
<dbReference type="AlphaFoldDB" id="A0A6L2Q1V8"/>
<dbReference type="GO" id="GO:0016459">
    <property type="term" value="C:myosin complex"/>
    <property type="evidence" value="ECO:0007669"/>
    <property type="project" value="UniProtKB-KW"/>
</dbReference>
<dbReference type="OrthoDB" id="6108017at2759"/>
<keyword evidence="3" id="KW-0677">Repeat</keyword>
<evidence type="ECO:0000256" key="1">
    <source>
        <dbReference type="ARBA" id="ARBA00004413"/>
    </source>
</evidence>
<dbReference type="GO" id="GO:0006897">
    <property type="term" value="P:endocytosis"/>
    <property type="evidence" value="ECO:0007669"/>
    <property type="project" value="TreeGrafter"/>
</dbReference>
<dbReference type="InterPro" id="IPR036072">
    <property type="entry name" value="MYSc_Myo1"/>
</dbReference>
<dbReference type="GO" id="GO:0051015">
    <property type="term" value="F:actin filament binding"/>
    <property type="evidence" value="ECO:0007669"/>
    <property type="project" value="TreeGrafter"/>
</dbReference>
<dbReference type="FunCoup" id="A0A6L2Q1V8">
    <property type="interactions" value="700"/>
</dbReference>
<dbReference type="Pfam" id="PF00063">
    <property type="entry name" value="Myosin_head"/>
    <property type="match status" value="1"/>
</dbReference>
<dbReference type="GO" id="GO:0007368">
    <property type="term" value="P:determination of left/right symmetry"/>
    <property type="evidence" value="ECO:0007669"/>
    <property type="project" value="UniProtKB-ARBA"/>
</dbReference>
<dbReference type="FunFam" id="1.10.10.820:FF:000001">
    <property type="entry name" value="Myosin heavy chain"/>
    <property type="match status" value="1"/>
</dbReference>
<evidence type="ECO:0000256" key="7">
    <source>
        <dbReference type="ARBA" id="ARBA00023123"/>
    </source>
</evidence>
<dbReference type="Gene3D" id="1.20.58.530">
    <property type="match status" value="1"/>
</dbReference>
<evidence type="ECO:0000256" key="6">
    <source>
        <dbReference type="ARBA" id="ARBA00023121"/>
    </source>
</evidence>
<comment type="similarity">
    <text evidence="2 10">Belongs to the TRAFAC class myosin-kinesin ATPase superfamily. Myosin family.</text>
</comment>
<dbReference type="FunFam" id="3.40.850.10:FF:000101">
    <property type="entry name" value="Slow myosin heavy chain 2"/>
    <property type="match status" value="1"/>
</dbReference>
<proteinExistence type="inferred from homology"/>
<dbReference type="GO" id="GO:0005546">
    <property type="term" value="F:phosphatidylinositol-4,5-bisphosphate binding"/>
    <property type="evidence" value="ECO:0007669"/>
    <property type="project" value="UniProtKB-ARBA"/>
</dbReference>
<dbReference type="Pfam" id="PF06017">
    <property type="entry name" value="Myosin_TH1"/>
    <property type="match status" value="1"/>
</dbReference>
<dbReference type="GO" id="GO:0007498">
    <property type="term" value="P:mesoderm development"/>
    <property type="evidence" value="ECO:0007669"/>
    <property type="project" value="UniProtKB-ARBA"/>
</dbReference>
<keyword evidence="7 10" id="KW-0518">Myosin</keyword>
<evidence type="ECO:0000256" key="4">
    <source>
        <dbReference type="ARBA" id="ARBA00022741"/>
    </source>
</evidence>
<dbReference type="GO" id="GO:0005886">
    <property type="term" value="C:plasma membrane"/>
    <property type="evidence" value="ECO:0007669"/>
    <property type="project" value="UniProtKB-SubCell"/>
</dbReference>
<keyword evidence="6" id="KW-0446">Lipid-binding</keyword>
<keyword evidence="5 10" id="KW-0067">ATP-binding</keyword>
<dbReference type="SUPFAM" id="SSF52540">
    <property type="entry name" value="P-loop containing nucleoside triphosphate hydrolases"/>
    <property type="match status" value="1"/>
</dbReference>
<dbReference type="InParanoid" id="A0A6L2Q1V8"/>
<keyword evidence="4 10" id="KW-0547">Nucleotide-binding</keyword>
<evidence type="ECO:0000256" key="3">
    <source>
        <dbReference type="ARBA" id="ARBA00022737"/>
    </source>
</evidence>
<dbReference type="PRINTS" id="PR00193">
    <property type="entry name" value="MYOSINHEAVY"/>
</dbReference>
<feature type="domain" description="Myosin motor" evidence="11">
    <location>
        <begin position="94"/>
        <end position="772"/>
    </location>
</feature>
<evidence type="ECO:0000313" key="13">
    <source>
        <dbReference type="EMBL" id="GFG36788.1"/>
    </source>
</evidence>
<sequence>MPACYACEFMGYEQHAPQYVRELYRNILPRQDLQLTTARAPQFLSDTDTCFLPFKPPDGAVALSPQVCRIFFFRPSGTATGAMERDLHARDRVGVQDFVLLENFQSVDAFVDNLRKRFKENLIYTYIGQVLVSVNPYRNLNIYTPEDVKQYRNTHFFEAPPHIFAVTDTAYRSLTEENRGQCILISGESGSGKTEASKKVLQFIAAATGHKAQVEAVKDKLLQSNPVLEAFGNAKTNRNDNSSRFGKYMDISFDALGNPVGGNILNYLLEKSRVVHQNPRERNFHIFYQLLTGAEDEMLAKLHLKRNLDTYFYLTHGVEGKVSTIDDSQQFQQVRKAMTVIELTDQEQDDILAIVASVLHMGNVGFTEEEGKAKVLKPECVEAISKLLGCQASKLDRAFTHRTIDAKGDVVTSPLSRDMAIYARDALAKAVYDRLFTWLVKRLNRSLQTTQGQKKEVMGILDIYGFEIFERNSFEQFCINFCNEKLQQLFIELTLKSEQEEYKREGIEWEHIDYFNNKVICDLIEQKHKGIISLMDEECLRPGEPTDKSFLAKMNENLSSHEHYISHKKAGKDLQKTMSREEFCLKHYAGDVIYNVDGFLDKNNDLLFRDLREVMSETTNSITKEVFPASDVTTKKRPDTAATQFKNSLNQLMEILMNKEPSYIRCIKPNDDQRSGLFDERIVTHQVKYLGLMENLRVRRAGFAYRRPYEMFLQRYKCLSPNTWPNYHGPAKQGVQEIVCQLGFEKDEYRMGNTKIFIRSPRTLFATEDAFQAKKHSIITIIQKIWKGRLQRQKYLKMRVAAIVIEKWLRRFLAQKEAERRHRAVNVLKNFIKGFITRNGEVTDTNRAFLELAKAQYLTRLSKNLPTKLLDRSWPPHPVVCKEASSILYKLHGVWLSRKYRLALNPEKKRQFELKVLAESIFKGKKKSYPQSVGPRFVDDRLTEEQKVLRQTFQQNHLNGDKILYSTSVTKYDRHGYKPRERVLLLTNKRLYVLDGKTFKLKHNLQLDILQELVVTSETDNLLLLRIPPEYKKDKGDLILEAGHIIEAVTKIVDVTKKPQSVKVMEAGTISHNLIGGKQGVIDITTGTNPAIAKGKSGHLIVYCCFLTDMHPTVQPLHNELCNGLTNGMREEVINHCCGQIQKVSKC</sequence>